<organism evidence="2">
    <name type="scientific">marine sediment metagenome</name>
    <dbReference type="NCBI Taxonomy" id="412755"/>
    <lineage>
        <taxon>unclassified sequences</taxon>
        <taxon>metagenomes</taxon>
        <taxon>ecological metagenomes</taxon>
    </lineage>
</organism>
<comment type="caution">
    <text evidence="2">The sequence shown here is derived from an EMBL/GenBank/DDBJ whole genome shotgun (WGS) entry which is preliminary data.</text>
</comment>
<sequence>MSEQPQVQPAEGFKPLAEWGEIEALSSEELEAWKRSPVTRLESRVIATIARLQEQVKEAEERLSERIDSWDTAFRGIEAVAKTLLTERNEAKALAERLTEALDAWVRYSISSKPSKELLVEALRLTDAASEEEKP</sequence>
<evidence type="ECO:0000313" key="2">
    <source>
        <dbReference type="EMBL" id="KKN21872.1"/>
    </source>
</evidence>
<name>A0A0F9PBI6_9ZZZZ</name>
<feature type="coiled-coil region" evidence="1">
    <location>
        <begin position="42"/>
        <end position="101"/>
    </location>
</feature>
<proteinExistence type="predicted"/>
<evidence type="ECO:0000256" key="1">
    <source>
        <dbReference type="SAM" id="Coils"/>
    </source>
</evidence>
<dbReference type="AlphaFoldDB" id="A0A0F9PBI6"/>
<reference evidence="2" key="1">
    <citation type="journal article" date="2015" name="Nature">
        <title>Complex archaea that bridge the gap between prokaryotes and eukaryotes.</title>
        <authorList>
            <person name="Spang A."/>
            <person name="Saw J.H."/>
            <person name="Jorgensen S.L."/>
            <person name="Zaremba-Niedzwiedzka K."/>
            <person name="Martijn J."/>
            <person name="Lind A.E."/>
            <person name="van Eijk R."/>
            <person name="Schleper C."/>
            <person name="Guy L."/>
            <person name="Ettema T.J."/>
        </authorList>
    </citation>
    <scope>NUCLEOTIDE SEQUENCE</scope>
</reference>
<accession>A0A0F9PBI6</accession>
<gene>
    <name evidence="2" type="ORF">LCGC14_0921010</name>
</gene>
<keyword evidence="1" id="KW-0175">Coiled coil</keyword>
<protein>
    <submittedName>
        <fullName evidence="2">Uncharacterized protein</fullName>
    </submittedName>
</protein>
<dbReference type="EMBL" id="LAZR01003111">
    <property type="protein sequence ID" value="KKN21872.1"/>
    <property type="molecule type" value="Genomic_DNA"/>
</dbReference>